<comment type="caution">
    <text evidence="7">The sequence shown here is derived from an EMBL/GenBank/DDBJ whole genome shotgun (WGS) entry which is preliminary data.</text>
</comment>
<sequence>MDTVAFGLAAAALLATPGPTNTLLAIASATRGVRRSWPLIVAELGGYLLVCAPLAVFSGTWLGNHPAVALALKLISAGWVLTLAIKLWNSPTQATADTGRGPTFHNVLTTTLLNPKGLVFGLVLLPHDSLDGITGRLALLSLLIVVIASLWLCIGATLLRHANRRAPGLVQRAAATALFGFSAILVWHTLGAQLP</sequence>
<keyword evidence="3 6" id="KW-0812">Transmembrane</keyword>
<dbReference type="GO" id="GO:0015171">
    <property type="term" value="F:amino acid transmembrane transporter activity"/>
    <property type="evidence" value="ECO:0007669"/>
    <property type="project" value="TreeGrafter"/>
</dbReference>
<dbReference type="PANTHER" id="PTHR30086">
    <property type="entry name" value="ARGININE EXPORTER PROTEIN ARGO"/>
    <property type="match status" value="1"/>
</dbReference>
<dbReference type="AlphaFoldDB" id="A0A7V8FR58"/>
<keyword evidence="4 6" id="KW-1133">Transmembrane helix</keyword>
<evidence type="ECO:0000256" key="6">
    <source>
        <dbReference type="SAM" id="Phobius"/>
    </source>
</evidence>
<dbReference type="GO" id="GO:0033228">
    <property type="term" value="P:cysteine export across plasma membrane"/>
    <property type="evidence" value="ECO:0007669"/>
    <property type="project" value="TreeGrafter"/>
</dbReference>
<keyword evidence="2" id="KW-1003">Cell membrane</keyword>
<dbReference type="EMBL" id="WNDQ01000007">
    <property type="protein sequence ID" value="KAF1023054.1"/>
    <property type="molecule type" value="Genomic_DNA"/>
</dbReference>
<dbReference type="Proteomes" id="UP000461670">
    <property type="component" value="Unassembled WGS sequence"/>
</dbReference>
<accession>A0A7V8FR58</accession>
<feature type="transmembrane region" description="Helical" evidence="6">
    <location>
        <begin position="170"/>
        <end position="190"/>
    </location>
</feature>
<evidence type="ECO:0000256" key="4">
    <source>
        <dbReference type="ARBA" id="ARBA00022989"/>
    </source>
</evidence>
<feature type="transmembrane region" description="Helical" evidence="6">
    <location>
        <begin position="137"/>
        <end position="158"/>
    </location>
</feature>
<feature type="transmembrane region" description="Helical" evidence="6">
    <location>
        <begin position="68"/>
        <end position="88"/>
    </location>
</feature>
<evidence type="ECO:0000313" key="8">
    <source>
        <dbReference type="Proteomes" id="UP000461670"/>
    </source>
</evidence>
<evidence type="ECO:0000256" key="1">
    <source>
        <dbReference type="ARBA" id="ARBA00004651"/>
    </source>
</evidence>
<organism evidence="7 8">
    <name type="scientific">Paracidovorax wautersii</name>
    <dbReference type="NCBI Taxonomy" id="1177982"/>
    <lineage>
        <taxon>Bacteria</taxon>
        <taxon>Pseudomonadati</taxon>
        <taxon>Pseudomonadota</taxon>
        <taxon>Betaproteobacteria</taxon>
        <taxon>Burkholderiales</taxon>
        <taxon>Comamonadaceae</taxon>
        <taxon>Paracidovorax</taxon>
    </lineage>
</organism>
<evidence type="ECO:0000256" key="5">
    <source>
        <dbReference type="ARBA" id="ARBA00023136"/>
    </source>
</evidence>
<feature type="transmembrane region" description="Helical" evidence="6">
    <location>
        <begin position="37"/>
        <end position="56"/>
    </location>
</feature>
<dbReference type="PANTHER" id="PTHR30086:SF20">
    <property type="entry name" value="ARGININE EXPORTER PROTEIN ARGO-RELATED"/>
    <property type="match status" value="1"/>
</dbReference>
<proteinExistence type="predicted"/>
<name>A0A7V8FR58_9BURK</name>
<evidence type="ECO:0000256" key="3">
    <source>
        <dbReference type="ARBA" id="ARBA00022692"/>
    </source>
</evidence>
<evidence type="ECO:0000313" key="7">
    <source>
        <dbReference type="EMBL" id="KAF1023054.1"/>
    </source>
</evidence>
<reference evidence="8" key="1">
    <citation type="journal article" date="2020" name="MBio">
        <title>Horizontal gene transfer to a defensive symbiont with a reduced genome amongst a multipartite beetle microbiome.</title>
        <authorList>
            <person name="Waterworth S.C."/>
            <person name="Florez L.V."/>
            <person name="Rees E.R."/>
            <person name="Hertweck C."/>
            <person name="Kaltenpoth M."/>
            <person name="Kwan J.C."/>
        </authorList>
    </citation>
    <scope>NUCLEOTIDE SEQUENCE [LARGE SCALE GENOMIC DNA]</scope>
</reference>
<evidence type="ECO:0000256" key="2">
    <source>
        <dbReference type="ARBA" id="ARBA00022475"/>
    </source>
</evidence>
<dbReference type="InterPro" id="IPR001123">
    <property type="entry name" value="LeuE-type"/>
</dbReference>
<keyword evidence="5 6" id="KW-0472">Membrane</keyword>
<evidence type="ECO:0008006" key="9">
    <source>
        <dbReference type="Google" id="ProtNLM"/>
    </source>
</evidence>
<gene>
    <name evidence="7" type="ORF">GAK30_00744</name>
</gene>
<comment type="subcellular location">
    <subcellularLocation>
        <location evidence="1">Cell membrane</location>
        <topology evidence="1">Multi-pass membrane protein</topology>
    </subcellularLocation>
</comment>
<protein>
    <recommendedName>
        <fullName evidence="9">Threonine/homoserine/homoserine lactone efflux protein</fullName>
    </recommendedName>
</protein>
<dbReference type="GO" id="GO:0005886">
    <property type="term" value="C:plasma membrane"/>
    <property type="evidence" value="ECO:0007669"/>
    <property type="project" value="UniProtKB-SubCell"/>
</dbReference>